<sequence length="133" mass="15189">MVNKSSSIISSIILNSTALGVSAYLSWSLYQTYNAQVFTCVGAPKAITDLYKYFLALQVTLQLELFVLLTATGLWTSQLFNSYITHISKHTPIYEALVSGMGRRVMRMNGRERSWEEKDKEEKKEEEISRRVP</sequence>
<reference evidence="3 4" key="1">
    <citation type="journal article" date="2023" name="Proc. Natl. Acad. Sci. U.S.A.">
        <title>A global phylogenomic analysis of the shiitake genus Lentinula.</title>
        <authorList>
            <person name="Sierra-Patev S."/>
            <person name="Min B."/>
            <person name="Naranjo-Ortiz M."/>
            <person name="Looney B."/>
            <person name="Konkel Z."/>
            <person name="Slot J.C."/>
            <person name="Sakamoto Y."/>
            <person name="Steenwyk J.L."/>
            <person name="Rokas A."/>
            <person name="Carro J."/>
            <person name="Camarero S."/>
            <person name="Ferreira P."/>
            <person name="Molpeceres G."/>
            <person name="Ruiz-Duenas F.J."/>
            <person name="Serrano A."/>
            <person name="Henrissat B."/>
            <person name="Drula E."/>
            <person name="Hughes K.W."/>
            <person name="Mata J.L."/>
            <person name="Ishikawa N.K."/>
            <person name="Vargas-Isla R."/>
            <person name="Ushijima S."/>
            <person name="Smith C.A."/>
            <person name="Donoghue J."/>
            <person name="Ahrendt S."/>
            <person name="Andreopoulos W."/>
            <person name="He G."/>
            <person name="LaButti K."/>
            <person name="Lipzen A."/>
            <person name="Ng V."/>
            <person name="Riley R."/>
            <person name="Sandor L."/>
            <person name="Barry K."/>
            <person name="Martinez A.T."/>
            <person name="Xiao Y."/>
            <person name="Gibbons J.G."/>
            <person name="Terashima K."/>
            <person name="Grigoriev I.V."/>
            <person name="Hibbett D."/>
        </authorList>
    </citation>
    <scope>NUCLEOTIDE SEQUENCE [LARGE SCALE GENOMIC DNA]</scope>
    <source>
        <strain evidence="3 4">TFB7810</strain>
    </source>
</reference>
<feature type="region of interest" description="Disordered" evidence="1">
    <location>
        <begin position="110"/>
        <end position="133"/>
    </location>
</feature>
<feature type="transmembrane region" description="Helical" evidence="2">
    <location>
        <begin position="12"/>
        <end position="30"/>
    </location>
</feature>
<keyword evidence="2" id="KW-1133">Transmembrane helix</keyword>
<dbReference type="Proteomes" id="UP001142393">
    <property type="component" value="Unassembled WGS sequence"/>
</dbReference>
<keyword evidence="2" id="KW-0812">Transmembrane</keyword>
<dbReference type="EMBL" id="JANVFU010000004">
    <property type="protein sequence ID" value="KAJ3746076.1"/>
    <property type="molecule type" value="Genomic_DNA"/>
</dbReference>
<keyword evidence="4" id="KW-1185">Reference proteome</keyword>
<protein>
    <submittedName>
        <fullName evidence="3">Uncharacterized protein</fullName>
    </submittedName>
</protein>
<accession>A0A9W8TYW2</accession>
<dbReference type="AlphaFoldDB" id="A0A9W8TYW2"/>
<evidence type="ECO:0000256" key="1">
    <source>
        <dbReference type="SAM" id="MobiDB-lite"/>
    </source>
</evidence>
<evidence type="ECO:0000256" key="2">
    <source>
        <dbReference type="SAM" id="Phobius"/>
    </source>
</evidence>
<feature type="transmembrane region" description="Helical" evidence="2">
    <location>
        <begin position="50"/>
        <end position="75"/>
    </location>
</feature>
<keyword evidence="2" id="KW-0472">Membrane</keyword>
<proteinExistence type="predicted"/>
<name>A0A9W8TYW2_9AGAR</name>
<evidence type="ECO:0000313" key="3">
    <source>
        <dbReference type="EMBL" id="KAJ3746076.1"/>
    </source>
</evidence>
<gene>
    <name evidence="3" type="ORF">DFH05DRAFT_907105</name>
</gene>
<evidence type="ECO:0000313" key="4">
    <source>
        <dbReference type="Proteomes" id="UP001142393"/>
    </source>
</evidence>
<comment type="caution">
    <text evidence="3">The sequence shown here is derived from an EMBL/GenBank/DDBJ whole genome shotgun (WGS) entry which is preliminary data.</text>
</comment>
<organism evidence="3 4">
    <name type="scientific">Lentinula detonsa</name>
    <dbReference type="NCBI Taxonomy" id="2804962"/>
    <lineage>
        <taxon>Eukaryota</taxon>
        <taxon>Fungi</taxon>
        <taxon>Dikarya</taxon>
        <taxon>Basidiomycota</taxon>
        <taxon>Agaricomycotina</taxon>
        <taxon>Agaricomycetes</taxon>
        <taxon>Agaricomycetidae</taxon>
        <taxon>Agaricales</taxon>
        <taxon>Marasmiineae</taxon>
        <taxon>Omphalotaceae</taxon>
        <taxon>Lentinula</taxon>
    </lineage>
</organism>